<keyword evidence="8" id="KW-0539">Nucleus</keyword>
<evidence type="ECO:0000256" key="4">
    <source>
        <dbReference type="ARBA" id="ARBA00022490"/>
    </source>
</evidence>
<keyword evidence="7" id="KW-0804">Transcription</keyword>
<dbReference type="GO" id="GO:0006352">
    <property type="term" value="P:DNA-templated transcription initiation"/>
    <property type="evidence" value="ECO:0007669"/>
    <property type="project" value="InterPro"/>
</dbReference>
<reference evidence="11 12" key="1">
    <citation type="submission" date="2013-11" db="EMBL/GenBank/DDBJ databases">
        <title>Genome sequencing of Stegodyphus mimosarum.</title>
        <authorList>
            <person name="Bechsgaard J."/>
        </authorList>
    </citation>
    <scope>NUCLEOTIDE SEQUENCE [LARGE SCALE GENOMIC DNA]</scope>
</reference>
<comment type="similarity">
    <text evidence="3">Belongs to the TBP family.</text>
</comment>
<comment type="subcellular location">
    <subcellularLocation>
        <location evidence="2">Cytoplasm</location>
    </subcellularLocation>
    <subcellularLocation>
        <location evidence="1">Nucleus</location>
    </subcellularLocation>
</comment>
<evidence type="ECO:0000256" key="5">
    <source>
        <dbReference type="ARBA" id="ARBA00023015"/>
    </source>
</evidence>
<dbReference type="Proteomes" id="UP000054359">
    <property type="component" value="Unassembled WGS sequence"/>
</dbReference>
<dbReference type="CDD" id="cd04517">
    <property type="entry name" value="TLF"/>
    <property type="match status" value="1"/>
</dbReference>
<dbReference type="OrthoDB" id="2127950at2759"/>
<dbReference type="SUPFAM" id="SSF55945">
    <property type="entry name" value="TATA-box binding protein-like"/>
    <property type="match status" value="2"/>
</dbReference>
<name>A0A087UCF5_STEMI</name>
<evidence type="ECO:0000256" key="9">
    <source>
        <dbReference type="ARBA" id="ARBA00023474"/>
    </source>
</evidence>
<dbReference type="FunFam" id="3.30.310.10:FF:000005">
    <property type="entry name" value="TATA box-binding protein-like 1"/>
    <property type="match status" value="1"/>
</dbReference>
<dbReference type="EMBL" id="KK119202">
    <property type="protein sequence ID" value="KFM75044.1"/>
    <property type="molecule type" value="Genomic_DNA"/>
</dbReference>
<keyword evidence="4" id="KW-0963">Cytoplasm</keyword>
<evidence type="ECO:0000256" key="3">
    <source>
        <dbReference type="ARBA" id="ARBA00005560"/>
    </source>
</evidence>
<dbReference type="GO" id="GO:0005737">
    <property type="term" value="C:cytoplasm"/>
    <property type="evidence" value="ECO:0007669"/>
    <property type="project" value="UniProtKB-SubCell"/>
</dbReference>
<dbReference type="AlphaFoldDB" id="A0A087UCF5"/>
<gene>
    <name evidence="11" type="ORF">X975_08353</name>
</gene>
<dbReference type="InterPro" id="IPR000814">
    <property type="entry name" value="TBP"/>
</dbReference>
<dbReference type="OMA" id="IMYFGIN"/>
<evidence type="ECO:0000313" key="12">
    <source>
        <dbReference type="Proteomes" id="UP000054359"/>
    </source>
</evidence>
<keyword evidence="5" id="KW-0805">Transcription regulation</keyword>
<evidence type="ECO:0000256" key="6">
    <source>
        <dbReference type="ARBA" id="ARBA00023125"/>
    </source>
</evidence>
<keyword evidence="12" id="KW-1185">Reference proteome</keyword>
<dbReference type="Gene3D" id="3.30.310.10">
    <property type="entry name" value="TATA-Binding Protein"/>
    <property type="match status" value="2"/>
</dbReference>
<evidence type="ECO:0000256" key="7">
    <source>
        <dbReference type="ARBA" id="ARBA00023163"/>
    </source>
</evidence>
<dbReference type="PRINTS" id="PR00686">
    <property type="entry name" value="TIFACTORIID"/>
</dbReference>
<dbReference type="InterPro" id="IPR015445">
    <property type="entry name" value="TBP-like"/>
</dbReference>
<dbReference type="InterPro" id="IPR012295">
    <property type="entry name" value="TBP_dom_sf"/>
</dbReference>
<sequence length="238" mass="26763">MTTYEGGKNIAYSNHYLDMCTDPQTLNVVNVTNSNVLKCDEDNASEQIDVHDDSNEDTPVVNISISNVVCSFNVRCHLNLRQIALTGANVEYRRESGMVTMKIRKPYTTASIWSSGKITCTGATSDEDAKRASRKFARILQHLGFRVKFTNYRVVNVLGTCTMDFGINLNKFAEKHRRLASYEPELHPGATYKIKELKATLKLFTTGSITITAPSVDNVRLAVEHIYPLVYEFKTQKP</sequence>
<protein>
    <recommendedName>
        <fullName evidence="9">TATA box-binding protein-like 1</fullName>
    </recommendedName>
    <alternativeName>
        <fullName evidence="10">TBP-like factor</fullName>
    </alternativeName>
</protein>
<evidence type="ECO:0000256" key="1">
    <source>
        <dbReference type="ARBA" id="ARBA00004123"/>
    </source>
</evidence>
<evidence type="ECO:0000256" key="2">
    <source>
        <dbReference type="ARBA" id="ARBA00004496"/>
    </source>
</evidence>
<dbReference type="Pfam" id="PF00352">
    <property type="entry name" value="TBP"/>
    <property type="match status" value="2"/>
</dbReference>
<keyword evidence="6" id="KW-0238">DNA-binding</keyword>
<accession>A0A087UCF5</accession>
<evidence type="ECO:0000313" key="11">
    <source>
        <dbReference type="EMBL" id="KFM75044.1"/>
    </source>
</evidence>
<dbReference type="STRING" id="407821.A0A087UCF5"/>
<evidence type="ECO:0000256" key="10">
    <source>
        <dbReference type="ARBA" id="ARBA00033173"/>
    </source>
</evidence>
<dbReference type="GO" id="GO:0003677">
    <property type="term" value="F:DNA binding"/>
    <property type="evidence" value="ECO:0007669"/>
    <property type="project" value="UniProtKB-KW"/>
</dbReference>
<proteinExistence type="inferred from homology"/>
<organism evidence="11 12">
    <name type="scientific">Stegodyphus mimosarum</name>
    <name type="common">African social velvet spider</name>
    <dbReference type="NCBI Taxonomy" id="407821"/>
    <lineage>
        <taxon>Eukaryota</taxon>
        <taxon>Metazoa</taxon>
        <taxon>Ecdysozoa</taxon>
        <taxon>Arthropoda</taxon>
        <taxon>Chelicerata</taxon>
        <taxon>Arachnida</taxon>
        <taxon>Araneae</taxon>
        <taxon>Araneomorphae</taxon>
        <taxon>Entelegynae</taxon>
        <taxon>Eresoidea</taxon>
        <taxon>Eresidae</taxon>
        <taxon>Stegodyphus</taxon>
    </lineage>
</organism>
<evidence type="ECO:0000256" key="8">
    <source>
        <dbReference type="ARBA" id="ARBA00023242"/>
    </source>
</evidence>
<dbReference type="GO" id="GO:0005634">
    <property type="term" value="C:nucleus"/>
    <property type="evidence" value="ECO:0007669"/>
    <property type="project" value="UniProtKB-SubCell"/>
</dbReference>
<dbReference type="FunFam" id="3.30.310.10:FF:000009">
    <property type="entry name" value="TatA box-binding protein-like protein 1"/>
    <property type="match status" value="1"/>
</dbReference>
<feature type="non-terminal residue" evidence="11">
    <location>
        <position position="238"/>
    </location>
</feature>
<dbReference type="PANTHER" id="PTHR10126">
    <property type="entry name" value="TATA-BOX BINDING PROTEIN"/>
    <property type="match status" value="1"/>
</dbReference>